<dbReference type="SMART" id="SM00072">
    <property type="entry name" value="GuKc"/>
    <property type="match status" value="1"/>
</dbReference>
<dbReference type="NCBIfam" id="TIGR02322">
    <property type="entry name" value="phosphon_PhnN"/>
    <property type="match status" value="1"/>
</dbReference>
<evidence type="ECO:0000313" key="7">
    <source>
        <dbReference type="EMBL" id="ARN19990.1"/>
    </source>
</evidence>
<comment type="catalytic activity">
    <reaction evidence="1 6">
        <text>alpha-D-ribose 1,5-bisphosphate + ATP = 5-phospho-alpha-D-ribose 1-diphosphate + ADP</text>
        <dbReference type="Rhea" id="RHEA:20109"/>
        <dbReference type="ChEBI" id="CHEBI:30616"/>
        <dbReference type="ChEBI" id="CHEBI:58017"/>
        <dbReference type="ChEBI" id="CHEBI:68688"/>
        <dbReference type="ChEBI" id="CHEBI:456216"/>
        <dbReference type="EC" id="2.7.4.23"/>
    </reaction>
</comment>
<organism evidence="7 8">
    <name type="scientific">Piscinibacter gummiphilus</name>
    <dbReference type="NCBI Taxonomy" id="946333"/>
    <lineage>
        <taxon>Bacteria</taxon>
        <taxon>Pseudomonadati</taxon>
        <taxon>Pseudomonadota</taxon>
        <taxon>Betaproteobacteria</taxon>
        <taxon>Burkholderiales</taxon>
        <taxon>Sphaerotilaceae</taxon>
        <taxon>Piscinibacter</taxon>
    </lineage>
</organism>
<name>A0A1W6L731_9BURK</name>
<keyword evidence="5 6" id="KW-0067">ATP-binding</keyword>
<reference evidence="7 8" key="1">
    <citation type="submission" date="2016-04" db="EMBL/GenBank/DDBJ databases">
        <title>Complete genome sequence of natural rubber-degrading, novel Gram-negative bacterium, Rhizobacter gummiphilus strain NS21.</title>
        <authorList>
            <person name="Tabata M."/>
            <person name="Kasai D."/>
            <person name="Fukuda M."/>
        </authorList>
    </citation>
    <scope>NUCLEOTIDE SEQUENCE [LARGE SCALE GENOMIC DNA]</scope>
    <source>
        <strain evidence="7 8">NS21</strain>
    </source>
</reference>
<dbReference type="Pfam" id="PF00625">
    <property type="entry name" value="Guanylate_kin"/>
    <property type="match status" value="1"/>
</dbReference>
<dbReference type="HAMAP" id="MF_00836">
    <property type="entry name" value="PhnN"/>
    <property type="match status" value="1"/>
</dbReference>
<evidence type="ECO:0000256" key="4">
    <source>
        <dbReference type="ARBA" id="ARBA00022741"/>
    </source>
</evidence>
<dbReference type="KEGG" id="rgu:A4W93_08705"/>
<dbReference type="GO" id="GO:0006015">
    <property type="term" value="P:5-phosphoribose 1-diphosphate biosynthetic process"/>
    <property type="evidence" value="ECO:0007669"/>
    <property type="project" value="UniProtKB-UniRule"/>
</dbReference>
<evidence type="ECO:0000256" key="3">
    <source>
        <dbReference type="ARBA" id="ARBA00022679"/>
    </source>
</evidence>
<dbReference type="STRING" id="946333.A4W93_08705"/>
<keyword evidence="4 6" id="KW-0547">Nucleotide-binding</keyword>
<dbReference type="EC" id="2.7.4.23" evidence="6"/>
<dbReference type="InterPro" id="IPR027417">
    <property type="entry name" value="P-loop_NTPase"/>
</dbReference>
<dbReference type="GO" id="GO:0019634">
    <property type="term" value="P:organic phosphonate metabolic process"/>
    <property type="evidence" value="ECO:0007669"/>
    <property type="project" value="UniProtKB-UniRule"/>
</dbReference>
<dbReference type="UniPathway" id="UPA00087">
    <property type="reaction ID" value="UER00175"/>
</dbReference>
<dbReference type="RefSeq" id="WP_085750257.1">
    <property type="nucleotide sequence ID" value="NZ_BSPR01000008.1"/>
</dbReference>
<accession>A0A1W6L731</accession>
<dbReference type="Gene3D" id="3.40.50.300">
    <property type="entry name" value="P-loop containing nucleotide triphosphate hydrolases"/>
    <property type="match status" value="1"/>
</dbReference>
<keyword evidence="8" id="KW-1185">Reference proteome</keyword>
<evidence type="ECO:0000313" key="8">
    <source>
        <dbReference type="Proteomes" id="UP000193427"/>
    </source>
</evidence>
<dbReference type="Proteomes" id="UP000193427">
    <property type="component" value="Chromosome"/>
</dbReference>
<evidence type="ECO:0000256" key="6">
    <source>
        <dbReference type="HAMAP-Rule" id="MF_00836"/>
    </source>
</evidence>
<sequence>MTTHVPDSERLIVVVGPSGAGKDSVLQAWRTLLPPAEAPAQVRRVITRPADPHGENHEPIDEPTFARMCLSNELAFWWSAHGLHYGVRRASLAPLAQGRWVVMNGSRGHLPQLRRRAPKAHVVEVTAPPEVLAQRLAGRGREDPDAVAARLARETPASEASLVVSNTGDVTEAAQVLHRWWESLN</sequence>
<feature type="binding site" evidence="6">
    <location>
        <begin position="16"/>
        <end position="23"/>
    </location>
    <ligand>
        <name>ATP</name>
        <dbReference type="ChEBI" id="CHEBI:30616"/>
    </ligand>
</feature>
<dbReference type="SUPFAM" id="SSF52540">
    <property type="entry name" value="P-loop containing nucleoside triphosphate hydrolases"/>
    <property type="match status" value="1"/>
</dbReference>
<protein>
    <recommendedName>
        <fullName evidence="6">Ribose 1,5-bisphosphate phosphokinase PhnN</fullName>
        <ecNumber evidence="6">2.7.4.23</ecNumber>
    </recommendedName>
    <alternativeName>
        <fullName evidence="6">Ribose 1,5-bisphosphokinase</fullName>
    </alternativeName>
</protein>
<dbReference type="GO" id="GO:0033863">
    <property type="term" value="F:ribose 1,5-bisphosphate phosphokinase activity"/>
    <property type="evidence" value="ECO:0007669"/>
    <property type="project" value="UniProtKB-UniRule"/>
</dbReference>
<dbReference type="InterPro" id="IPR012699">
    <property type="entry name" value="PhnN"/>
</dbReference>
<dbReference type="AlphaFoldDB" id="A0A1W6L731"/>
<keyword evidence="3 6" id="KW-0808">Transferase</keyword>
<proteinExistence type="inferred from homology"/>
<dbReference type="EMBL" id="CP015118">
    <property type="protein sequence ID" value="ARN19990.1"/>
    <property type="molecule type" value="Genomic_DNA"/>
</dbReference>
<dbReference type="OrthoDB" id="341217at2"/>
<comment type="similarity">
    <text evidence="6">Belongs to the ribose 1,5-bisphosphokinase family.</text>
</comment>
<evidence type="ECO:0000256" key="5">
    <source>
        <dbReference type="ARBA" id="ARBA00022840"/>
    </source>
</evidence>
<dbReference type="GO" id="GO:0005524">
    <property type="term" value="F:ATP binding"/>
    <property type="evidence" value="ECO:0007669"/>
    <property type="project" value="UniProtKB-KW"/>
</dbReference>
<comment type="pathway">
    <text evidence="2 6">Metabolic intermediate biosynthesis; 5-phospho-alpha-D-ribose 1-diphosphate biosynthesis; 5-phospho-alpha-D-ribose 1-diphosphate from D-ribose 5-phosphate (route II): step 3/3.</text>
</comment>
<gene>
    <name evidence="6" type="primary">phnN</name>
    <name evidence="7" type="ORF">A4W93_08705</name>
</gene>
<evidence type="ECO:0000256" key="2">
    <source>
        <dbReference type="ARBA" id="ARBA00005069"/>
    </source>
</evidence>
<evidence type="ECO:0000256" key="1">
    <source>
        <dbReference type="ARBA" id="ARBA00000373"/>
    </source>
</evidence>
<dbReference type="InterPro" id="IPR008145">
    <property type="entry name" value="GK/Ca_channel_bsu"/>
</dbReference>
<comment type="function">
    <text evidence="6">Catalyzes the phosphorylation of ribose 1,5-bisphosphate to 5-phospho-D-ribosyl alpha-1-diphosphate (PRPP).</text>
</comment>